<dbReference type="Gene3D" id="3.40.50.720">
    <property type="entry name" value="NAD(P)-binding Rossmann-like Domain"/>
    <property type="match status" value="2"/>
</dbReference>
<dbReference type="GO" id="GO:0008720">
    <property type="term" value="F:D-lactate dehydrogenase (NAD+) activity"/>
    <property type="evidence" value="ECO:0007669"/>
    <property type="project" value="TreeGrafter"/>
</dbReference>
<dbReference type="GO" id="GO:0047545">
    <property type="term" value="F:(S)-2-hydroxyglutarate dehydrogenase activity"/>
    <property type="evidence" value="ECO:0007669"/>
    <property type="project" value="UniProtKB-ARBA"/>
</dbReference>
<dbReference type="FunFam" id="3.40.50.720:FF:000041">
    <property type="entry name" value="D-3-phosphoglycerate dehydrogenase"/>
    <property type="match status" value="1"/>
</dbReference>
<dbReference type="PROSITE" id="PS00670">
    <property type="entry name" value="D_2_HYDROXYACID_DH_2"/>
    <property type="match status" value="1"/>
</dbReference>
<dbReference type="GO" id="GO:0006564">
    <property type="term" value="P:L-serine biosynthetic process"/>
    <property type="evidence" value="ECO:0007669"/>
    <property type="project" value="UniProtKB-ARBA"/>
</dbReference>
<dbReference type="InterPro" id="IPR029753">
    <property type="entry name" value="D-isomer_DH_CS"/>
</dbReference>
<name>A0A9W6ETK8_9LACO</name>
<feature type="domain" description="D-isomer specific 2-hydroxyacid dehydrogenase catalytic" evidence="5">
    <location>
        <begin position="12"/>
        <end position="327"/>
    </location>
</feature>
<evidence type="ECO:0000256" key="3">
    <source>
        <dbReference type="ARBA" id="ARBA00023027"/>
    </source>
</evidence>
<proteinExistence type="inferred from homology"/>
<evidence type="ECO:0000313" key="8">
    <source>
        <dbReference type="Proteomes" id="UP001144204"/>
    </source>
</evidence>
<keyword evidence="2 4" id="KW-0560">Oxidoreductase</keyword>
<evidence type="ECO:0000259" key="5">
    <source>
        <dbReference type="Pfam" id="PF00389"/>
    </source>
</evidence>
<dbReference type="InterPro" id="IPR006139">
    <property type="entry name" value="D-isomer_2_OHA_DH_cat_dom"/>
</dbReference>
<dbReference type="Proteomes" id="UP001144204">
    <property type="component" value="Unassembled WGS sequence"/>
</dbReference>
<dbReference type="InterPro" id="IPR006140">
    <property type="entry name" value="D-isomer_DH_NAD-bd"/>
</dbReference>
<protein>
    <submittedName>
        <fullName evidence="7">Lactate dehydrogenase</fullName>
    </submittedName>
</protein>
<evidence type="ECO:0000313" key="7">
    <source>
        <dbReference type="EMBL" id="GLB47467.1"/>
    </source>
</evidence>
<dbReference type="RefSeq" id="WP_286137008.1">
    <property type="nucleotide sequence ID" value="NZ_BRPL01000004.1"/>
</dbReference>
<evidence type="ECO:0000256" key="2">
    <source>
        <dbReference type="ARBA" id="ARBA00023002"/>
    </source>
</evidence>
<dbReference type="Pfam" id="PF00389">
    <property type="entry name" value="2-Hacid_dh"/>
    <property type="match status" value="1"/>
</dbReference>
<dbReference type="PANTHER" id="PTHR43026:SF1">
    <property type="entry name" value="2-HYDROXYACID DEHYDROGENASE HOMOLOG 1-RELATED"/>
    <property type="match status" value="1"/>
</dbReference>
<reference evidence="7" key="2">
    <citation type="journal article" date="2023" name="PLoS ONE">
        <title>Philodulcilactobacillus myokoensis gen. nov., sp. nov., a fructophilic, acidophilic, and agar-phobic lactic acid bacterium isolated from fermented vegetable extracts.</title>
        <authorList>
            <person name="Kouya T."/>
            <person name="Ishiyama Y."/>
            <person name="Ohashi S."/>
            <person name="Kumakubo R."/>
            <person name="Yamazaki T."/>
            <person name="Otaki T."/>
        </authorList>
    </citation>
    <scope>NUCLEOTIDE SEQUENCE</scope>
    <source>
        <strain evidence="7">WR16-4</strain>
    </source>
</reference>
<keyword evidence="8" id="KW-1185">Reference proteome</keyword>
<dbReference type="GO" id="GO:0004617">
    <property type="term" value="F:phosphoglycerate dehydrogenase activity"/>
    <property type="evidence" value="ECO:0007669"/>
    <property type="project" value="UniProtKB-ARBA"/>
</dbReference>
<dbReference type="PANTHER" id="PTHR43026">
    <property type="entry name" value="2-HYDROXYACID DEHYDROGENASE HOMOLOG 1-RELATED"/>
    <property type="match status" value="1"/>
</dbReference>
<evidence type="ECO:0000259" key="6">
    <source>
        <dbReference type="Pfam" id="PF02826"/>
    </source>
</evidence>
<keyword evidence="3" id="KW-0520">NAD</keyword>
<dbReference type="Pfam" id="PF02826">
    <property type="entry name" value="2-Hacid_dh_C"/>
    <property type="match status" value="1"/>
</dbReference>
<dbReference type="EMBL" id="BRPL01000004">
    <property type="protein sequence ID" value="GLB47467.1"/>
    <property type="molecule type" value="Genomic_DNA"/>
</dbReference>
<evidence type="ECO:0000256" key="4">
    <source>
        <dbReference type="RuleBase" id="RU003719"/>
    </source>
</evidence>
<dbReference type="AlphaFoldDB" id="A0A9W6ETK8"/>
<dbReference type="GO" id="GO:0051287">
    <property type="term" value="F:NAD binding"/>
    <property type="evidence" value="ECO:0007669"/>
    <property type="project" value="InterPro"/>
</dbReference>
<gene>
    <name evidence="7" type="ORF">WR164_14460</name>
</gene>
<comment type="caution">
    <text evidence="7">The sequence shown here is derived from an EMBL/GenBank/DDBJ whole genome shotgun (WGS) entry which is preliminary data.</text>
</comment>
<evidence type="ECO:0000256" key="1">
    <source>
        <dbReference type="ARBA" id="ARBA00005854"/>
    </source>
</evidence>
<accession>A0A9W6ETK8</accession>
<dbReference type="SUPFAM" id="SSF51735">
    <property type="entry name" value="NAD(P)-binding Rossmann-fold domains"/>
    <property type="match status" value="1"/>
</dbReference>
<sequence length="328" mass="36607">MKILMFNARPSEANDIQDFEKQNHVKIDTTDKSLTMDTVNMLKEYDGLSTHTIDKDPAIYEKLAQFGIKQIAIRHTGYEIVNLKAATKNHLVVTNVPGYSPRSVSELVLMHVIMLLRHFKKIVRREQQGNFLWAGTMSKELYNLTVGVIGAGKIGSEVARVFKALGCNVIANDPIHRNSLEAIVKYVPLKELLTNADIVTLHTPLLDSTHHLIDSDEFKLMKKSAFLINASRGAVVNTQALIDALKHKQIAAAGLDTIEGEDPLFDHKLSHMPTGNQFFNELQKMDNVNITPHIGFNTDVSNRNMVFTSLGDAIKGIKGEKVEDQVNK</sequence>
<organism evidence="7 8">
    <name type="scientific">Philodulcilactobacillus myokoensis</name>
    <dbReference type="NCBI Taxonomy" id="2929573"/>
    <lineage>
        <taxon>Bacteria</taxon>
        <taxon>Bacillati</taxon>
        <taxon>Bacillota</taxon>
        <taxon>Bacilli</taxon>
        <taxon>Lactobacillales</taxon>
        <taxon>Lactobacillaceae</taxon>
        <taxon>Philodulcilactobacillus</taxon>
    </lineage>
</organism>
<comment type="similarity">
    <text evidence="1 4">Belongs to the D-isomer specific 2-hydroxyacid dehydrogenase family.</text>
</comment>
<dbReference type="CDD" id="cd12186">
    <property type="entry name" value="LDH"/>
    <property type="match status" value="1"/>
</dbReference>
<dbReference type="InterPro" id="IPR058205">
    <property type="entry name" value="D-LDH-like"/>
</dbReference>
<dbReference type="SUPFAM" id="SSF52283">
    <property type="entry name" value="Formate/glycerate dehydrogenase catalytic domain-like"/>
    <property type="match status" value="1"/>
</dbReference>
<reference evidence="7" key="1">
    <citation type="submission" date="2022-07" db="EMBL/GenBank/DDBJ databases">
        <authorList>
            <person name="Kouya T."/>
            <person name="Ishiyama Y."/>
        </authorList>
    </citation>
    <scope>NUCLEOTIDE SEQUENCE</scope>
    <source>
        <strain evidence="7">WR16-4</strain>
    </source>
</reference>
<dbReference type="PROSITE" id="PS00671">
    <property type="entry name" value="D_2_HYDROXYACID_DH_3"/>
    <property type="match status" value="1"/>
</dbReference>
<feature type="domain" description="D-isomer specific 2-hydroxyacid dehydrogenase NAD-binding" evidence="6">
    <location>
        <begin position="109"/>
        <end position="295"/>
    </location>
</feature>
<dbReference type="InterPro" id="IPR036291">
    <property type="entry name" value="NAD(P)-bd_dom_sf"/>
</dbReference>